<organism evidence="1 2">
    <name type="scientific">Pseudomonas fluorescens</name>
    <dbReference type="NCBI Taxonomy" id="294"/>
    <lineage>
        <taxon>Bacteria</taxon>
        <taxon>Pseudomonadati</taxon>
        <taxon>Pseudomonadota</taxon>
        <taxon>Gammaproteobacteria</taxon>
        <taxon>Pseudomonadales</taxon>
        <taxon>Pseudomonadaceae</taxon>
        <taxon>Pseudomonas</taxon>
    </lineage>
</organism>
<protein>
    <submittedName>
        <fullName evidence="1">Uncharacterized protein</fullName>
    </submittedName>
</protein>
<dbReference type="AlphaFoldDB" id="A0A5E7DGV8"/>
<name>A0A5E7DGV8_PSEFL</name>
<dbReference type="Proteomes" id="UP000326018">
    <property type="component" value="Unassembled WGS sequence"/>
</dbReference>
<gene>
    <name evidence="1" type="ORF">PS712_03898</name>
</gene>
<proteinExistence type="predicted"/>
<dbReference type="EMBL" id="CABVIB010000021">
    <property type="protein sequence ID" value="VVO16727.1"/>
    <property type="molecule type" value="Genomic_DNA"/>
</dbReference>
<reference evidence="1 2" key="1">
    <citation type="submission" date="2019-09" db="EMBL/GenBank/DDBJ databases">
        <authorList>
            <person name="Chandra G."/>
            <person name="Truman W A."/>
        </authorList>
    </citation>
    <scope>NUCLEOTIDE SEQUENCE [LARGE SCALE GENOMIC DNA]</scope>
    <source>
        <strain evidence="1">PS712</strain>
    </source>
</reference>
<sequence>MNVDRLPAALSDQALDAAGHSFEGRISSQ</sequence>
<evidence type="ECO:0000313" key="1">
    <source>
        <dbReference type="EMBL" id="VVO16727.1"/>
    </source>
</evidence>
<evidence type="ECO:0000313" key="2">
    <source>
        <dbReference type="Proteomes" id="UP000326018"/>
    </source>
</evidence>
<accession>A0A5E7DGV8</accession>